<dbReference type="EMBL" id="BKAD01000009">
    <property type="protein sequence ID" value="GEP29911.1"/>
    <property type="molecule type" value="Genomic_DNA"/>
</dbReference>
<evidence type="ECO:0000313" key="2">
    <source>
        <dbReference type="EMBL" id="GEP29911.1"/>
    </source>
</evidence>
<accession>A0A512L6Y1</accession>
<dbReference type="Gene3D" id="3.30.420.190">
    <property type="entry name" value="conserved archaeal protein q6m145"/>
    <property type="match status" value="1"/>
</dbReference>
<dbReference type="SUPFAM" id="SSF53067">
    <property type="entry name" value="Actin-like ATPase domain"/>
    <property type="match status" value="1"/>
</dbReference>
<dbReference type="OrthoDB" id="1792672at2"/>
<proteinExistence type="predicted"/>
<dbReference type="Gene3D" id="3.30.420.40">
    <property type="match status" value="1"/>
</dbReference>
<dbReference type="InterPro" id="IPR043129">
    <property type="entry name" value="ATPase_NBD"/>
</dbReference>
<feature type="domain" description="Hydantoinase A/oxoprolinase" evidence="1">
    <location>
        <begin position="75"/>
        <end position="322"/>
    </location>
</feature>
<dbReference type="InterPro" id="IPR002756">
    <property type="entry name" value="MfnF"/>
</dbReference>
<dbReference type="Proteomes" id="UP000321337">
    <property type="component" value="Unassembled WGS sequence"/>
</dbReference>
<dbReference type="GO" id="GO:0016787">
    <property type="term" value="F:hydrolase activity"/>
    <property type="evidence" value="ECO:0007669"/>
    <property type="project" value="InterPro"/>
</dbReference>
<dbReference type="Pfam" id="PF01968">
    <property type="entry name" value="Hydantoinase_A"/>
    <property type="match status" value="1"/>
</dbReference>
<evidence type="ECO:0000313" key="3">
    <source>
        <dbReference type="Proteomes" id="UP000321337"/>
    </source>
</evidence>
<dbReference type="RefSeq" id="WP_147071490.1">
    <property type="nucleotide sequence ID" value="NZ_AP021884.1"/>
</dbReference>
<dbReference type="AlphaFoldDB" id="A0A512L6Y1"/>
<dbReference type="NCBIfam" id="TIGR03123">
    <property type="entry name" value="one_C_unchar_1"/>
    <property type="match status" value="1"/>
</dbReference>
<keyword evidence="3" id="KW-1185">Reference proteome</keyword>
<name>A0A512L6Y1_9PROT</name>
<protein>
    <submittedName>
        <fullName evidence="2">ATP synthase subunit C</fullName>
    </submittedName>
</protein>
<sequence length="361" mass="38658">MHADSRLVEPIAQETGETVMGWDVGGAHLKAARVEGNDRISGVWQEACPLWRGLEHLHAAIDRILAESTPLAWHAVTMTGEMTDLFKTRRSGVHALVDVLCQRLGSDRVRFYGGALGWLDADATRLHAEQVASANWHASAHLVATRLDDGLLVDIGSTTTDIIPIRDGGVATFSTSDSDRLVAGELVYTGVVRTPVMALAAEAPVAGRWAPLMAEHFATSADVYRVLGWLPETADQQDSADGGPKTAEASRARLARMMGRDACALPEGAWAELAAWFANAQLERISRAARQVLSRGLLEPNAPLVIAGTGAFLGERLAARLGRPVMNFSQLLTADSMSGKVDWCAPAVAVGWLLAGEKKCK</sequence>
<organism evidence="2 3">
    <name type="scientific">Sulfuriferula plumbiphila</name>
    <dbReference type="NCBI Taxonomy" id="171865"/>
    <lineage>
        <taxon>Bacteria</taxon>
        <taxon>Pseudomonadati</taxon>
        <taxon>Pseudomonadota</taxon>
        <taxon>Betaproteobacteria</taxon>
        <taxon>Nitrosomonadales</taxon>
        <taxon>Sulfuricellaceae</taxon>
        <taxon>Sulfuriferula</taxon>
    </lineage>
</organism>
<dbReference type="InterPro" id="IPR002821">
    <property type="entry name" value="Hydantoinase_A"/>
</dbReference>
<comment type="caution">
    <text evidence="2">The sequence shown here is derived from an EMBL/GenBank/DDBJ whole genome shotgun (WGS) entry which is preliminary data.</text>
</comment>
<evidence type="ECO:0000259" key="1">
    <source>
        <dbReference type="Pfam" id="PF01968"/>
    </source>
</evidence>
<reference evidence="2 3" key="1">
    <citation type="submission" date="2019-07" db="EMBL/GenBank/DDBJ databases">
        <title>Whole genome shotgun sequence of Thiobacillus plumbophilus NBRC 107929.</title>
        <authorList>
            <person name="Hosoyama A."/>
            <person name="Uohara A."/>
            <person name="Ohji S."/>
            <person name="Ichikawa N."/>
        </authorList>
    </citation>
    <scope>NUCLEOTIDE SEQUENCE [LARGE SCALE GENOMIC DNA]</scope>
    <source>
        <strain evidence="2 3">NBRC 107929</strain>
    </source>
</reference>
<gene>
    <name evidence="2" type="ORF">TPL01_10490</name>
</gene>